<organism evidence="3 4">
    <name type="scientific">Kineococcus radiotolerans</name>
    <dbReference type="NCBI Taxonomy" id="131568"/>
    <lineage>
        <taxon>Bacteria</taxon>
        <taxon>Bacillati</taxon>
        <taxon>Actinomycetota</taxon>
        <taxon>Actinomycetes</taxon>
        <taxon>Kineosporiales</taxon>
        <taxon>Kineosporiaceae</taxon>
        <taxon>Kineococcus</taxon>
    </lineage>
</organism>
<evidence type="ECO:0000313" key="3">
    <source>
        <dbReference type="EMBL" id="MBB2902077.1"/>
    </source>
</evidence>
<gene>
    <name evidence="3" type="ORF">FHR75_002892</name>
</gene>
<comment type="caution">
    <text evidence="3">The sequence shown here is derived from an EMBL/GenBank/DDBJ whole genome shotgun (WGS) entry which is preliminary data.</text>
</comment>
<evidence type="ECO:0000256" key="1">
    <source>
        <dbReference type="SAM" id="Phobius"/>
    </source>
</evidence>
<dbReference type="Gene3D" id="3.30.750.24">
    <property type="entry name" value="STAS domain"/>
    <property type="match status" value="1"/>
</dbReference>
<dbReference type="Pfam" id="PF13466">
    <property type="entry name" value="STAS_2"/>
    <property type="match status" value="1"/>
</dbReference>
<sequence>MTRSPSPSPWVFHPDDVLEPVLRVRLDPRPDHLRVVPVGELDASSVDLLRAAVEHALAQRRDVQLVMAEVTFCDVAAVEEVLRLQRTAHDAGHRLVLTGVGPFLLHVLTVLGVADVLCPHLVRRVS</sequence>
<evidence type="ECO:0000313" key="4">
    <source>
        <dbReference type="Proteomes" id="UP000533269"/>
    </source>
</evidence>
<feature type="domain" description="STAS" evidence="2">
    <location>
        <begin position="39"/>
        <end position="126"/>
    </location>
</feature>
<dbReference type="AlphaFoldDB" id="A0A7W4TNF2"/>
<accession>A0A7W4TNF2</accession>
<dbReference type="SUPFAM" id="SSF52091">
    <property type="entry name" value="SpoIIaa-like"/>
    <property type="match status" value="1"/>
</dbReference>
<reference evidence="3 4" key="2">
    <citation type="submission" date="2020-08" db="EMBL/GenBank/DDBJ databases">
        <authorList>
            <person name="Partida-Martinez L."/>
            <person name="Huntemann M."/>
            <person name="Clum A."/>
            <person name="Wang J."/>
            <person name="Palaniappan K."/>
            <person name="Ritter S."/>
            <person name="Chen I.-M."/>
            <person name="Stamatis D."/>
            <person name="Reddy T."/>
            <person name="O'Malley R."/>
            <person name="Daum C."/>
            <person name="Shapiro N."/>
            <person name="Ivanova N."/>
            <person name="Kyrpides N."/>
            <person name="Woyke T."/>
        </authorList>
    </citation>
    <scope>NUCLEOTIDE SEQUENCE [LARGE SCALE GENOMIC DNA]</scope>
    <source>
        <strain evidence="3 4">AS2.23</strain>
    </source>
</reference>
<keyword evidence="1" id="KW-0472">Membrane</keyword>
<dbReference type="CDD" id="cd07043">
    <property type="entry name" value="STAS_anti-anti-sigma_factors"/>
    <property type="match status" value="1"/>
</dbReference>
<dbReference type="InterPro" id="IPR036513">
    <property type="entry name" value="STAS_dom_sf"/>
</dbReference>
<dbReference type="RefSeq" id="WP_183391957.1">
    <property type="nucleotide sequence ID" value="NZ_JACHVY010000002.1"/>
</dbReference>
<dbReference type="InterPro" id="IPR058548">
    <property type="entry name" value="MlaB-like_STAS"/>
</dbReference>
<keyword evidence="1" id="KW-0812">Transmembrane</keyword>
<dbReference type="EMBL" id="JACHVY010000002">
    <property type="protein sequence ID" value="MBB2902077.1"/>
    <property type="molecule type" value="Genomic_DNA"/>
</dbReference>
<feature type="transmembrane region" description="Helical" evidence="1">
    <location>
        <begin position="103"/>
        <end position="122"/>
    </location>
</feature>
<dbReference type="InterPro" id="IPR002645">
    <property type="entry name" value="STAS_dom"/>
</dbReference>
<evidence type="ECO:0000259" key="2">
    <source>
        <dbReference type="PROSITE" id="PS50801"/>
    </source>
</evidence>
<dbReference type="Proteomes" id="UP000533269">
    <property type="component" value="Unassembled WGS sequence"/>
</dbReference>
<proteinExistence type="predicted"/>
<keyword evidence="1" id="KW-1133">Transmembrane helix</keyword>
<reference evidence="3 4" key="1">
    <citation type="submission" date="2020-08" db="EMBL/GenBank/DDBJ databases">
        <title>The Agave Microbiome: Exploring the role of microbial communities in plant adaptations to desert environments.</title>
        <authorList>
            <person name="Partida-Martinez L.P."/>
        </authorList>
    </citation>
    <scope>NUCLEOTIDE SEQUENCE [LARGE SCALE GENOMIC DNA]</scope>
    <source>
        <strain evidence="3 4">AS2.23</strain>
    </source>
</reference>
<protein>
    <submittedName>
        <fullName evidence="3">Anti-anti-sigma factor</fullName>
    </submittedName>
</protein>
<name>A0A7W4TNF2_KINRA</name>
<dbReference type="PROSITE" id="PS50801">
    <property type="entry name" value="STAS"/>
    <property type="match status" value="1"/>
</dbReference>